<gene>
    <name evidence="3" type="ORF">EJ995_10400</name>
</gene>
<dbReference type="OrthoDB" id="1259003at2"/>
<organism evidence="3 4">
    <name type="scientific">Nonlabens ponticola</name>
    <dbReference type="NCBI Taxonomy" id="2496866"/>
    <lineage>
        <taxon>Bacteria</taxon>
        <taxon>Pseudomonadati</taxon>
        <taxon>Bacteroidota</taxon>
        <taxon>Flavobacteriia</taxon>
        <taxon>Flavobacteriales</taxon>
        <taxon>Flavobacteriaceae</taxon>
        <taxon>Nonlabens</taxon>
    </lineage>
</organism>
<dbReference type="KEGG" id="noj:EJ995_10400"/>
<evidence type="ECO:0000259" key="2">
    <source>
        <dbReference type="Pfam" id="PF13568"/>
    </source>
</evidence>
<feature type="chain" id="PRO_5019419394" evidence="1">
    <location>
        <begin position="20"/>
        <end position="190"/>
    </location>
</feature>
<dbReference type="AlphaFoldDB" id="A0A3S9MZR2"/>
<feature type="signal peptide" evidence="1">
    <location>
        <begin position="1"/>
        <end position="19"/>
    </location>
</feature>
<dbReference type="Pfam" id="PF13568">
    <property type="entry name" value="OMP_b-brl_2"/>
    <property type="match status" value="1"/>
</dbReference>
<accession>A0A3S9MZR2</accession>
<evidence type="ECO:0000256" key="1">
    <source>
        <dbReference type="SAM" id="SignalP"/>
    </source>
</evidence>
<keyword evidence="1" id="KW-0732">Signal</keyword>
<name>A0A3S9MZR2_9FLAO</name>
<proteinExistence type="predicted"/>
<reference evidence="3 4" key="1">
    <citation type="submission" date="2018-12" db="EMBL/GenBank/DDBJ databases">
        <title>Complete genome of Nonlabens sp. MJ115.</title>
        <authorList>
            <person name="Choi H.S."/>
            <person name="Jung J."/>
        </authorList>
    </citation>
    <scope>NUCLEOTIDE SEQUENCE [LARGE SCALE GENOMIC DNA]</scope>
    <source>
        <strain evidence="3 4">MJ115</strain>
    </source>
</reference>
<evidence type="ECO:0000313" key="3">
    <source>
        <dbReference type="EMBL" id="AZQ44629.1"/>
    </source>
</evidence>
<sequence>MFKYLLLTTGLLMTFFTTAQVRNETAYGFRLGANYSDLDTDLLDDPDNRIGASVYFFAEIPLGKTFSLIPEIGFDALGVKEDRLILENGNPVDLKVNWASGGLLGQINITDFFYVNAGAKYALNVSENDDGDYYDSDIWATGGIGFRFLDGFSIDARYGYGLTNVFEGSLENQGFNAENRFYQIGISYRL</sequence>
<feature type="domain" description="Outer membrane protein beta-barrel" evidence="2">
    <location>
        <begin position="19"/>
        <end position="167"/>
    </location>
</feature>
<protein>
    <submittedName>
        <fullName evidence="3">PorT family protein</fullName>
    </submittedName>
</protein>
<dbReference type="RefSeq" id="WP_126448253.1">
    <property type="nucleotide sequence ID" value="NZ_CP034549.1"/>
</dbReference>
<evidence type="ECO:0000313" key="4">
    <source>
        <dbReference type="Proteomes" id="UP000279600"/>
    </source>
</evidence>
<dbReference type="EMBL" id="CP034549">
    <property type="protein sequence ID" value="AZQ44629.1"/>
    <property type="molecule type" value="Genomic_DNA"/>
</dbReference>
<dbReference type="InterPro" id="IPR025665">
    <property type="entry name" value="Beta-barrel_OMP_2"/>
</dbReference>
<dbReference type="Proteomes" id="UP000279600">
    <property type="component" value="Chromosome"/>
</dbReference>
<keyword evidence="4" id="KW-1185">Reference proteome</keyword>